<dbReference type="EC" id="4.2.1.1" evidence="5"/>
<dbReference type="Pfam" id="PF00484">
    <property type="entry name" value="Pro_CA"/>
    <property type="match status" value="1"/>
</dbReference>
<reference evidence="6 7" key="1">
    <citation type="submission" date="2015-05" db="EMBL/GenBank/DDBJ databases">
        <title>Distinctive expansion of gene families associated with plant cell wall degradation and secondary metabolism in the genomes of grapevine trunk pathogens.</title>
        <authorList>
            <person name="Lawrence D.P."/>
            <person name="Travadon R."/>
            <person name="Rolshausen P.E."/>
            <person name="Baumgartner K."/>
        </authorList>
    </citation>
    <scope>NUCLEOTIDE SEQUENCE [LARGE SCALE GENOMIC DNA]</scope>
    <source>
        <strain evidence="6">DA912</strain>
    </source>
</reference>
<reference evidence="6 7" key="2">
    <citation type="submission" date="2015-05" db="EMBL/GenBank/DDBJ databases">
        <authorList>
            <person name="Morales-Cruz A."/>
            <person name="Amrine K.C."/>
            <person name="Cantu D."/>
        </authorList>
    </citation>
    <scope>NUCLEOTIDE SEQUENCE [LARGE SCALE GENOMIC DNA]</scope>
    <source>
        <strain evidence="6">DA912</strain>
    </source>
</reference>
<accession>A0A0G2FDS2</accession>
<dbReference type="InterPro" id="IPR001765">
    <property type="entry name" value="Carbonic_anhydrase"/>
</dbReference>
<sequence length="184" mass="20147">MSSSYPGKIPEWLGYNKSFVTDVFPSLPQPWYMAERRVLAKEGGKTTLVLTCLDPRCVPETFFGPGFDGGVIRNAGGRATDDAVRSLTLLRGLAGLRNVVVIHHTDCGVMHVTHKEVVDTVAAEGPGAKRAAEEIDYKLFSSDEFEESVRQDVRLLRSAETLAGVDVFGFKLDTFTGKIEPVEV</sequence>
<dbReference type="AlphaFoldDB" id="A0A0G2FDS2"/>
<dbReference type="InterPro" id="IPR036874">
    <property type="entry name" value="Carbonic_anhydrase_sf"/>
</dbReference>
<evidence type="ECO:0000256" key="5">
    <source>
        <dbReference type="RuleBase" id="RU003956"/>
    </source>
</evidence>
<dbReference type="SUPFAM" id="SSF53056">
    <property type="entry name" value="beta-carbonic anhydrase, cab"/>
    <property type="match status" value="1"/>
</dbReference>
<dbReference type="STRING" id="1214573.A0A0G2FDS2"/>
<evidence type="ECO:0000313" key="7">
    <source>
        <dbReference type="Proteomes" id="UP000034680"/>
    </source>
</evidence>
<comment type="catalytic activity">
    <reaction evidence="5">
        <text>hydrogencarbonate + H(+) = CO2 + H2O</text>
        <dbReference type="Rhea" id="RHEA:10748"/>
        <dbReference type="ChEBI" id="CHEBI:15377"/>
        <dbReference type="ChEBI" id="CHEBI:15378"/>
        <dbReference type="ChEBI" id="CHEBI:16526"/>
        <dbReference type="ChEBI" id="CHEBI:17544"/>
        <dbReference type="EC" id="4.2.1.1"/>
    </reaction>
</comment>
<dbReference type="OrthoDB" id="10248475at2759"/>
<dbReference type="Gene3D" id="3.40.1050.10">
    <property type="entry name" value="Carbonic anhydrase"/>
    <property type="match status" value="1"/>
</dbReference>
<keyword evidence="7" id="KW-1185">Reference proteome</keyword>
<evidence type="ECO:0000313" key="6">
    <source>
        <dbReference type="EMBL" id="KKY32299.1"/>
    </source>
</evidence>
<feature type="binding site" evidence="4">
    <location>
        <position position="107"/>
    </location>
    <ligand>
        <name>Zn(2+)</name>
        <dbReference type="ChEBI" id="CHEBI:29105"/>
    </ligand>
</feature>
<feature type="binding site" evidence="4">
    <location>
        <position position="104"/>
    </location>
    <ligand>
        <name>Zn(2+)</name>
        <dbReference type="ChEBI" id="CHEBI:29105"/>
    </ligand>
</feature>
<dbReference type="GO" id="GO:0008270">
    <property type="term" value="F:zinc ion binding"/>
    <property type="evidence" value="ECO:0007669"/>
    <property type="project" value="UniProtKB-UniRule"/>
</dbReference>
<evidence type="ECO:0000256" key="1">
    <source>
        <dbReference type="ARBA" id="ARBA00006217"/>
    </source>
</evidence>
<proteinExistence type="inferred from homology"/>
<dbReference type="PANTHER" id="PTHR43175">
    <property type="entry name" value="CARBONIC ANHYDRASE"/>
    <property type="match status" value="1"/>
</dbReference>
<dbReference type="CDD" id="cd03379">
    <property type="entry name" value="beta_CA_cladeD"/>
    <property type="match status" value="1"/>
</dbReference>
<dbReference type="Proteomes" id="UP000034680">
    <property type="component" value="Unassembled WGS sequence"/>
</dbReference>
<keyword evidence="2 4" id="KW-0479">Metal-binding</keyword>
<organism evidence="6 7">
    <name type="scientific">Diaporthe ampelina</name>
    <dbReference type="NCBI Taxonomy" id="1214573"/>
    <lineage>
        <taxon>Eukaryota</taxon>
        <taxon>Fungi</taxon>
        <taxon>Dikarya</taxon>
        <taxon>Ascomycota</taxon>
        <taxon>Pezizomycotina</taxon>
        <taxon>Sordariomycetes</taxon>
        <taxon>Sordariomycetidae</taxon>
        <taxon>Diaporthales</taxon>
        <taxon>Diaporthaceae</taxon>
        <taxon>Diaporthe</taxon>
    </lineage>
</organism>
<name>A0A0G2FDS2_9PEZI</name>
<dbReference type="GO" id="GO:0004089">
    <property type="term" value="F:carbonate dehydratase activity"/>
    <property type="evidence" value="ECO:0007669"/>
    <property type="project" value="UniProtKB-UniRule"/>
</dbReference>
<evidence type="ECO:0000256" key="3">
    <source>
        <dbReference type="ARBA" id="ARBA00022833"/>
    </source>
</evidence>
<gene>
    <name evidence="6" type="ORF">UCDDA912_g07738</name>
</gene>
<protein>
    <recommendedName>
        <fullName evidence="5">Carbonic anhydrase</fullName>
        <ecNumber evidence="5">4.2.1.1</ecNumber>
    </recommendedName>
    <alternativeName>
        <fullName evidence="5">Carbonate dehydratase</fullName>
    </alternativeName>
</protein>
<keyword evidence="3 4" id="KW-0862">Zinc</keyword>
<comment type="caution">
    <text evidence="6">The sequence shown here is derived from an EMBL/GenBank/DDBJ whole genome shotgun (WGS) entry which is preliminary data.</text>
</comment>
<evidence type="ECO:0000256" key="4">
    <source>
        <dbReference type="PIRSR" id="PIRSR601765-1"/>
    </source>
</evidence>
<dbReference type="EMBL" id="LCUC01000331">
    <property type="protein sequence ID" value="KKY32299.1"/>
    <property type="molecule type" value="Genomic_DNA"/>
</dbReference>
<comment type="cofactor">
    <cofactor evidence="4">
        <name>Zn(2+)</name>
        <dbReference type="ChEBI" id="CHEBI:29105"/>
    </cofactor>
    <text evidence="4">Binds 1 zinc ion per subunit.</text>
</comment>
<keyword evidence="5" id="KW-0456">Lyase</keyword>
<evidence type="ECO:0000256" key="2">
    <source>
        <dbReference type="ARBA" id="ARBA00022723"/>
    </source>
</evidence>
<dbReference type="SMART" id="SM00947">
    <property type="entry name" value="Pro_CA"/>
    <property type="match status" value="1"/>
</dbReference>
<comment type="similarity">
    <text evidence="1 5">Belongs to the beta-class carbonic anhydrase family.</text>
</comment>
<comment type="function">
    <text evidence="5">Reversible hydration of carbon dioxide.</text>
</comment>
<dbReference type="PANTHER" id="PTHR43175:SF3">
    <property type="entry name" value="CARBON DISULFIDE HYDROLASE"/>
    <property type="match status" value="1"/>
</dbReference>
<feature type="binding site" evidence="4">
    <location>
        <position position="52"/>
    </location>
    <ligand>
        <name>Zn(2+)</name>
        <dbReference type="ChEBI" id="CHEBI:29105"/>
    </ligand>
</feature>
<feature type="binding site" evidence="4">
    <location>
        <position position="54"/>
    </location>
    <ligand>
        <name>Zn(2+)</name>
        <dbReference type="ChEBI" id="CHEBI:29105"/>
    </ligand>
</feature>